<dbReference type="InterPro" id="IPR009014">
    <property type="entry name" value="Transketo_C/PFOR_II"/>
</dbReference>
<proteinExistence type="predicted"/>
<accession>A0A7C1ALB8</accession>
<gene>
    <name evidence="2" type="ORF">ENG14_02050</name>
</gene>
<evidence type="ECO:0000313" key="2">
    <source>
        <dbReference type="EMBL" id="HDL89667.1"/>
    </source>
</evidence>
<name>A0A7C1ALB8_9BACT</name>
<feature type="non-terminal residue" evidence="2">
    <location>
        <position position="1"/>
    </location>
</feature>
<dbReference type="Gene3D" id="3.40.50.920">
    <property type="match status" value="1"/>
</dbReference>
<organism evidence="2">
    <name type="scientific">Thermodesulforhabdus norvegica</name>
    <dbReference type="NCBI Taxonomy" id="39841"/>
    <lineage>
        <taxon>Bacteria</taxon>
        <taxon>Pseudomonadati</taxon>
        <taxon>Thermodesulfobacteriota</taxon>
        <taxon>Syntrophobacteria</taxon>
        <taxon>Syntrophobacterales</taxon>
        <taxon>Thermodesulforhabdaceae</taxon>
        <taxon>Thermodesulforhabdus</taxon>
    </lineage>
</organism>
<reference evidence="2" key="1">
    <citation type="journal article" date="2020" name="mSystems">
        <title>Genome- and Community-Level Interaction Insights into Carbon Utilization and Element Cycling Functions of Hydrothermarchaeota in Hydrothermal Sediment.</title>
        <authorList>
            <person name="Zhou Z."/>
            <person name="Liu Y."/>
            <person name="Xu W."/>
            <person name="Pan J."/>
            <person name="Luo Z.H."/>
            <person name="Li M."/>
        </authorList>
    </citation>
    <scope>NUCLEOTIDE SEQUENCE [LARGE SCALE GENOMIC DNA]</scope>
    <source>
        <strain evidence="2">HyVt-19</strain>
    </source>
</reference>
<dbReference type="InterPro" id="IPR033412">
    <property type="entry name" value="PFOR_II"/>
</dbReference>
<dbReference type="SUPFAM" id="SSF52922">
    <property type="entry name" value="TK C-terminal domain-like"/>
    <property type="match status" value="1"/>
</dbReference>
<comment type="caution">
    <text evidence="2">The sequence shown here is derived from an EMBL/GenBank/DDBJ whole genome shotgun (WGS) entry which is preliminary data.</text>
</comment>
<feature type="domain" description="Pyruvate:ferredoxin oxidoreductase core" evidence="1">
    <location>
        <begin position="1"/>
        <end position="53"/>
    </location>
</feature>
<protein>
    <recommendedName>
        <fullName evidence="1">Pyruvate:ferredoxin oxidoreductase core domain-containing protein</fullName>
    </recommendedName>
</protein>
<dbReference type="Proteomes" id="UP000886355">
    <property type="component" value="Unassembled WGS sequence"/>
</dbReference>
<dbReference type="Pfam" id="PF17147">
    <property type="entry name" value="PFOR_II"/>
    <property type="match status" value="1"/>
</dbReference>
<dbReference type="EMBL" id="DQZW01000098">
    <property type="protein sequence ID" value="HDL89667.1"/>
    <property type="molecule type" value="Genomic_DNA"/>
</dbReference>
<dbReference type="AlphaFoldDB" id="A0A7C1ALB8"/>
<evidence type="ECO:0000259" key="1">
    <source>
        <dbReference type="Pfam" id="PF17147"/>
    </source>
</evidence>
<sequence length="78" mass="8621">KLVVVEKAISYGYETPLATEVKAALYTNGANPLPEVYSVVVGLGGKDVNPQDLVGIIEKLEKISPDRPSWWHEEELKQ</sequence>